<dbReference type="AlphaFoldDB" id="A0A517PXL1"/>
<accession>A0A517PXL1</accession>
<dbReference type="OrthoDB" id="7859927at2"/>
<gene>
    <name evidence="1" type="ORF">HG66A1_59000</name>
</gene>
<organism evidence="1 2">
    <name type="scientific">Gimesia chilikensis</name>
    <dbReference type="NCBI Taxonomy" id="2605989"/>
    <lineage>
        <taxon>Bacteria</taxon>
        <taxon>Pseudomonadati</taxon>
        <taxon>Planctomycetota</taxon>
        <taxon>Planctomycetia</taxon>
        <taxon>Planctomycetales</taxon>
        <taxon>Planctomycetaceae</taxon>
        <taxon>Gimesia</taxon>
    </lineage>
</organism>
<dbReference type="InterPro" id="IPR049249">
    <property type="entry name" value="DUF6882"/>
</dbReference>
<evidence type="ECO:0000313" key="1">
    <source>
        <dbReference type="EMBL" id="QDT24074.1"/>
    </source>
</evidence>
<reference evidence="1 2" key="1">
    <citation type="submission" date="2019-02" db="EMBL/GenBank/DDBJ databases">
        <title>Deep-cultivation of Planctomycetes and their phenomic and genomic characterization uncovers novel biology.</title>
        <authorList>
            <person name="Wiegand S."/>
            <person name="Jogler M."/>
            <person name="Boedeker C."/>
            <person name="Pinto D."/>
            <person name="Vollmers J."/>
            <person name="Rivas-Marin E."/>
            <person name="Kohn T."/>
            <person name="Peeters S.H."/>
            <person name="Heuer A."/>
            <person name="Rast P."/>
            <person name="Oberbeckmann S."/>
            <person name="Bunk B."/>
            <person name="Jeske O."/>
            <person name="Meyerdierks A."/>
            <person name="Storesund J.E."/>
            <person name="Kallscheuer N."/>
            <person name="Luecker S."/>
            <person name="Lage O.M."/>
            <person name="Pohl T."/>
            <person name="Merkel B.J."/>
            <person name="Hornburger P."/>
            <person name="Mueller R.-W."/>
            <person name="Bruemmer F."/>
            <person name="Labrenz M."/>
            <person name="Spormann A.M."/>
            <person name="Op den Camp H."/>
            <person name="Overmann J."/>
            <person name="Amann R."/>
            <person name="Jetten M.S.M."/>
            <person name="Mascher T."/>
            <person name="Medema M.H."/>
            <person name="Devos D.P."/>
            <person name="Kaster A.-K."/>
            <person name="Ovreas L."/>
            <person name="Rohde M."/>
            <person name="Galperin M.Y."/>
            <person name="Jogler C."/>
        </authorList>
    </citation>
    <scope>NUCLEOTIDE SEQUENCE [LARGE SCALE GENOMIC DNA]</scope>
    <source>
        <strain evidence="1 2">HG66A1</strain>
    </source>
</reference>
<dbReference type="Pfam" id="PF21813">
    <property type="entry name" value="DUF6882"/>
    <property type="match status" value="1"/>
</dbReference>
<sequence length="220" mass="24662">MDYDTLLNQHLCFAFDRQLLLADLVEDLDWGYDVSTGLLTFGDRYEFQAEILGTEADGDSSWLWSWANEMSSLPPERTQAALELKQLGEREGIPELSDARHSLSVVNGHALGMIAVGQKLGQAYYHGPHAQGAVLLLIVEPEMPWSVDHSLQRITANFPQIIAQMEVADHKNALFHYLQHYGLKPKVSAHALVVEENGQELLHATFDELDRLQELKASLS</sequence>
<keyword evidence="2" id="KW-1185">Reference proteome</keyword>
<protein>
    <submittedName>
        <fullName evidence="1">Uncharacterized protein</fullName>
    </submittedName>
</protein>
<dbReference type="Proteomes" id="UP000320421">
    <property type="component" value="Chromosome"/>
</dbReference>
<proteinExistence type="predicted"/>
<evidence type="ECO:0000313" key="2">
    <source>
        <dbReference type="Proteomes" id="UP000320421"/>
    </source>
</evidence>
<name>A0A517PXL1_9PLAN</name>
<dbReference type="RefSeq" id="WP_145192440.1">
    <property type="nucleotide sequence ID" value="NZ_CP036266.1"/>
</dbReference>
<dbReference type="EMBL" id="CP036266">
    <property type="protein sequence ID" value="QDT24074.1"/>
    <property type="molecule type" value="Genomic_DNA"/>
</dbReference>